<evidence type="ECO:0000313" key="3">
    <source>
        <dbReference type="Proteomes" id="UP001234178"/>
    </source>
</evidence>
<organism evidence="2 3">
    <name type="scientific">Daphnia magna</name>
    <dbReference type="NCBI Taxonomy" id="35525"/>
    <lineage>
        <taxon>Eukaryota</taxon>
        <taxon>Metazoa</taxon>
        <taxon>Ecdysozoa</taxon>
        <taxon>Arthropoda</taxon>
        <taxon>Crustacea</taxon>
        <taxon>Branchiopoda</taxon>
        <taxon>Diplostraca</taxon>
        <taxon>Cladocera</taxon>
        <taxon>Anomopoda</taxon>
        <taxon>Daphniidae</taxon>
        <taxon>Daphnia</taxon>
    </lineage>
</organism>
<name>A0ABR0ACP3_9CRUS</name>
<feature type="region of interest" description="Disordered" evidence="1">
    <location>
        <begin position="1"/>
        <end position="26"/>
    </location>
</feature>
<evidence type="ECO:0000313" key="2">
    <source>
        <dbReference type="EMBL" id="KAK4022901.1"/>
    </source>
</evidence>
<dbReference type="Proteomes" id="UP001234178">
    <property type="component" value="Unassembled WGS sequence"/>
</dbReference>
<accession>A0ABR0ACP3</accession>
<gene>
    <name evidence="2" type="ORF">OUZ56_008345</name>
</gene>
<protein>
    <submittedName>
        <fullName evidence="2">Uncharacterized protein</fullName>
    </submittedName>
</protein>
<dbReference type="EMBL" id="JAOYFB010000037">
    <property type="protein sequence ID" value="KAK4022901.1"/>
    <property type="molecule type" value="Genomic_DNA"/>
</dbReference>
<keyword evidence="3" id="KW-1185">Reference proteome</keyword>
<sequence length="88" mass="9750">MDQEELRLRKKVRKSSHPLLNSTATPGSLDPSWHGSIIILTLAALSRFHDLNIYQMNGGDGGEVEENRGEPKVSIPNMTMYIVTKSNG</sequence>
<proteinExistence type="predicted"/>
<evidence type="ECO:0000256" key="1">
    <source>
        <dbReference type="SAM" id="MobiDB-lite"/>
    </source>
</evidence>
<comment type="caution">
    <text evidence="2">The sequence shown here is derived from an EMBL/GenBank/DDBJ whole genome shotgun (WGS) entry which is preliminary data.</text>
</comment>
<reference evidence="2 3" key="1">
    <citation type="journal article" date="2023" name="Nucleic Acids Res.">
        <title>The hologenome of Daphnia magna reveals possible DNA methylation and microbiome-mediated evolution of the host genome.</title>
        <authorList>
            <person name="Chaturvedi A."/>
            <person name="Li X."/>
            <person name="Dhandapani V."/>
            <person name="Marshall H."/>
            <person name="Kissane S."/>
            <person name="Cuenca-Cambronero M."/>
            <person name="Asole G."/>
            <person name="Calvet F."/>
            <person name="Ruiz-Romero M."/>
            <person name="Marangio P."/>
            <person name="Guigo R."/>
            <person name="Rago D."/>
            <person name="Mirbahai L."/>
            <person name="Eastwood N."/>
            <person name="Colbourne J.K."/>
            <person name="Zhou J."/>
            <person name="Mallon E."/>
            <person name="Orsini L."/>
        </authorList>
    </citation>
    <scope>NUCLEOTIDE SEQUENCE [LARGE SCALE GENOMIC DNA]</scope>
    <source>
        <strain evidence="2">LRV0_1</strain>
    </source>
</reference>